<proteinExistence type="predicted"/>
<feature type="compositionally biased region" description="Low complexity" evidence="1">
    <location>
        <begin position="137"/>
        <end position="158"/>
    </location>
</feature>
<feature type="signal peptide" evidence="2">
    <location>
        <begin position="1"/>
        <end position="39"/>
    </location>
</feature>
<reference evidence="3" key="1">
    <citation type="submission" date="2022-08" db="UniProtKB">
        <authorList>
            <consortium name="EnsemblMetazoa"/>
        </authorList>
    </citation>
    <scope>IDENTIFICATION</scope>
    <source>
        <strain evidence="3">EBRO</strain>
    </source>
</reference>
<evidence type="ECO:0000313" key="3">
    <source>
        <dbReference type="EnsemblMetazoa" id="AATE006682-PA.1"/>
    </source>
</evidence>
<evidence type="ECO:0000256" key="2">
    <source>
        <dbReference type="SAM" id="SignalP"/>
    </source>
</evidence>
<dbReference type="AlphaFoldDB" id="A0A182IW89"/>
<feature type="chain" id="PRO_5044275383" evidence="2">
    <location>
        <begin position="40"/>
        <end position="196"/>
    </location>
</feature>
<accession>A0A182IW89</accession>
<evidence type="ECO:0000256" key="1">
    <source>
        <dbReference type="SAM" id="MobiDB-lite"/>
    </source>
</evidence>
<protein>
    <submittedName>
        <fullName evidence="3">Uncharacterized protein</fullName>
    </submittedName>
</protein>
<sequence length="196" mass="21781">MANLSNFLNLRQSHFRSRDALVLLELLLELLLHLELLAGLDPADERRVLGQVGVILQLGLDQHQIVVLLLVEAELLTSRCLEGRLLELLKLLLLLLTGSELWSARHWKRSGVKLLCGERARADSLSRSALLEAVSSSSSSSSSNSSGPRVPESSLKSSPADDSRSSSYRRSGSRYWKVLVPGMRMYWCPLMMVICV</sequence>
<dbReference type="VEuPathDB" id="VectorBase:AATE006682"/>
<organism evidence="3">
    <name type="scientific">Anopheles atroparvus</name>
    <name type="common">European mosquito</name>
    <dbReference type="NCBI Taxonomy" id="41427"/>
    <lineage>
        <taxon>Eukaryota</taxon>
        <taxon>Metazoa</taxon>
        <taxon>Ecdysozoa</taxon>
        <taxon>Arthropoda</taxon>
        <taxon>Hexapoda</taxon>
        <taxon>Insecta</taxon>
        <taxon>Pterygota</taxon>
        <taxon>Neoptera</taxon>
        <taxon>Endopterygota</taxon>
        <taxon>Diptera</taxon>
        <taxon>Nematocera</taxon>
        <taxon>Culicoidea</taxon>
        <taxon>Culicidae</taxon>
        <taxon>Anophelinae</taxon>
        <taxon>Anopheles</taxon>
    </lineage>
</organism>
<name>A0A182IW89_ANOAO</name>
<dbReference type="EnsemblMetazoa" id="AATE006682-RA">
    <property type="protein sequence ID" value="AATE006682-PA.1"/>
    <property type="gene ID" value="AATE006682"/>
</dbReference>
<keyword evidence="2" id="KW-0732">Signal</keyword>
<feature type="region of interest" description="Disordered" evidence="1">
    <location>
        <begin position="137"/>
        <end position="168"/>
    </location>
</feature>